<accession>A0ABU0GAS1</accession>
<sequence length="265" mass="28561">MKLVLSGPEEERRRLVSVLNWYAGRASSFVGQFTDLPRVDRALKGARRRQVAGLVGLGLLSLGLIVTISEILAQRGMSATSRVAYIAMPGAELGSNTAGQVVFVKQGGLIEKGEFFAALRTSQDYSKFLEADTGGDVSAQAVFANDYVRKGTPVLRLSDGKAVPHVAAFVRLSDAVAALNAAEARVEFPKSGTSFSVPVEGRNYVNSIRVMTDDDGKPLAEIRLRLPEGVDVPMDEPVVVKFGRPVRGLALLPRQWLSTLTSLVY</sequence>
<organism evidence="2 3">
    <name type="scientific">Peteryoungia aggregata LMG 23059</name>
    <dbReference type="NCBI Taxonomy" id="1368425"/>
    <lineage>
        <taxon>Bacteria</taxon>
        <taxon>Pseudomonadati</taxon>
        <taxon>Pseudomonadota</taxon>
        <taxon>Alphaproteobacteria</taxon>
        <taxon>Hyphomicrobiales</taxon>
        <taxon>Rhizobiaceae</taxon>
        <taxon>Peteryoungia</taxon>
    </lineage>
</organism>
<protein>
    <recommendedName>
        <fullName evidence="4">HlyD family secretion protein</fullName>
    </recommendedName>
</protein>
<dbReference type="Proteomes" id="UP001238496">
    <property type="component" value="Unassembled WGS sequence"/>
</dbReference>
<keyword evidence="1" id="KW-0812">Transmembrane</keyword>
<evidence type="ECO:0000256" key="1">
    <source>
        <dbReference type="SAM" id="Phobius"/>
    </source>
</evidence>
<dbReference type="EMBL" id="JAUSUW010000010">
    <property type="protein sequence ID" value="MDQ0422398.1"/>
    <property type="molecule type" value="Genomic_DNA"/>
</dbReference>
<feature type="transmembrane region" description="Helical" evidence="1">
    <location>
        <begin position="51"/>
        <end position="73"/>
    </location>
</feature>
<comment type="caution">
    <text evidence="2">The sequence shown here is derived from an EMBL/GenBank/DDBJ whole genome shotgun (WGS) entry which is preliminary data.</text>
</comment>
<keyword evidence="1" id="KW-0472">Membrane</keyword>
<keyword evidence="1" id="KW-1133">Transmembrane helix</keyword>
<proteinExistence type="predicted"/>
<evidence type="ECO:0000313" key="2">
    <source>
        <dbReference type="EMBL" id="MDQ0422398.1"/>
    </source>
</evidence>
<evidence type="ECO:0000313" key="3">
    <source>
        <dbReference type="Proteomes" id="UP001238496"/>
    </source>
</evidence>
<name>A0ABU0GAS1_9HYPH</name>
<keyword evidence="3" id="KW-1185">Reference proteome</keyword>
<reference evidence="2 3" key="1">
    <citation type="submission" date="2023-07" db="EMBL/GenBank/DDBJ databases">
        <title>Genomic Encyclopedia of Type Strains, Phase IV (KMG-IV): sequencing the most valuable type-strain genomes for metagenomic binning, comparative biology and taxonomic classification.</title>
        <authorList>
            <person name="Goeker M."/>
        </authorList>
    </citation>
    <scope>NUCLEOTIDE SEQUENCE [LARGE SCALE GENOMIC DNA]</scope>
    <source>
        <strain evidence="2 3">DSM 1111</strain>
    </source>
</reference>
<dbReference type="RefSeq" id="WP_307374903.1">
    <property type="nucleotide sequence ID" value="NZ_JAUSUW010000010.1"/>
</dbReference>
<gene>
    <name evidence="2" type="ORF">J2045_003446</name>
</gene>
<evidence type="ECO:0008006" key="4">
    <source>
        <dbReference type="Google" id="ProtNLM"/>
    </source>
</evidence>